<organism evidence="1 2">
    <name type="scientific">Halobacillus mangrovi</name>
    <dbReference type="NCBI Taxonomy" id="402384"/>
    <lineage>
        <taxon>Bacteria</taxon>
        <taxon>Bacillati</taxon>
        <taxon>Bacillota</taxon>
        <taxon>Bacilli</taxon>
        <taxon>Bacillales</taxon>
        <taxon>Bacillaceae</taxon>
        <taxon>Halobacillus</taxon>
    </lineage>
</organism>
<name>A0A1W5ZYN6_9BACI</name>
<dbReference type="AlphaFoldDB" id="A0A1W5ZYN6"/>
<dbReference type="Proteomes" id="UP000192527">
    <property type="component" value="Chromosome"/>
</dbReference>
<sequence length="60" mass="7044">MLSFITIVRGVLLNGKDVRRKLKAAKLKTNIKGKEIWKYSMGRNDRPWTWCIRNPNEGEI</sequence>
<dbReference type="KEGG" id="hmn:HM131_16710"/>
<evidence type="ECO:0000313" key="2">
    <source>
        <dbReference type="Proteomes" id="UP000192527"/>
    </source>
</evidence>
<proteinExistence type="predicted"/>
<gene>
    <name evidence="1" type="ORF">HM131_16710</name>
</gene>
<accession>A0A1W5ZYN6</accession>
<dbReference type="EMBL" id="CP020772">
    <property type="protein sequence ID" value="ARI78374.1"/>
    <property type="molecule type" value="Genomic_DNA"/>
</dbReference>
<keyword evidence="2" id="KW-1185">Reference proteome</keyword>
<evidence type="ECO:0000313" key="1">
    <source>
        <dbReference type="EMBL" id="ARI78374.1"/>
    </source>
</evidence>
<protein>
    <submittedName>
        <fullName evidence="1">Uncharacterized protein</fullName>
    </submittedName>
</protein>
<reference evidence="1 2" key="1">
    <citation type="submission" date="2017-04" db="EMBL/GenBank/DDBJ databases">
        <title>The whole genome sequencing and assembly of Halobacillus mangrovi strain.</title>
        <authorList>
            <person name="Lee S.-J."/>
            <person name="Park M.-K."/>
            <person name="Kim J.-Y."/>
            <person name="Lee Y.-J."/>
            <person name="Yi H."/>
            <person name="Bahn Y.-S."/>
            <person name="Kim J.F."/>
            <person name="Lee D.-W."/>
        </authorList>
    </citation>
    <scope>NUCLEOTIDE SEQUENCE [LARGE SCALE GENOMIC DNA]</scope>
    <source>
        <strain evidence="1 2">KTB 131</strain>
    </source>
</reference>
<dbReference type="STRING" id="402384.HM131_16710"/>